<protein>
    <submittedName>
        <fullName evidence="3">Purine catabolism regulator-like protein</fullName>
    </submittedName>
</protein>
<dbReference type="OrthoDB" id="8450798at2"/>
<evidence type="ECO:0000259" key="2">
    <source>
        <dbReference type="Pfam" id="PF13556"/>
    </source>
</evidence>
<feature type="domain" description="PucR C-terminal helix-turn-helix" evidence="2">
    <location>
        <begin position="460"/>
        <end position="513"/>
    </location>
</feature>
<dbReference type="Proteomes" id="UP000033566">
    <property type="component" value="Chromosome"/>
</dbReference>
<feature type="domain" description="Purine catabolism PurC-like" evidence="1">
    <location>
        <begin position="47"/>
        <end position="136"/>
    </location>
</feature>
<gene>
    <name evidence="3" type="ORF">UL81_02735</name>
</gene>
<name>A0A0F6QX82_9CORY</name>
<dbReference type="STRING" id="161896.UL81_02735"/>
<dbReference type="Gene3D" id="1.10.10.2840">
    <property type="entry name" value="PucR C-terminal helix-turn-helix domain"/>
    <property type="match status" value="1"/>
</dbReference>
<dbReference type="HOGENOM" id="CLU_017436_4_0_11"/>
<accession>A0A0F6QX82</accession>
<dbReference type="InterPro" id="IPR042070">
    <property type="entry name" value="PucR_C-HTH_sf"/>
</dbReference>
<dbReference type="InterPro" id="IPR012914">
    <property type="entry name" value="PucR_dom"/>
</dbReference>
<dbReference type="PANTHER" id="PTHR33744:SF7">
    <property type="entry name" value="PUCR FAMILY TRANSCRIPTIONAL REGULATOR"/>
    <property type="match status" value="1"/>
</dbReference>
<proteinExistence type="predicted"/>
<evidence type="ECO:0000313" key="4">
    <source>
        <dbReference type="Proteomes" id="UP000033566"/>
    </source>
</evidence>
<dbReference type="InterPro" id="IPR051448">
    <property type="entry name" value="CdaR-like_regulators"/>
</dbReference>
<evidence type="ECO:0000313" key="3">
    <source>
        <dbReference type="EMBL" id="AKE38528.1"/>
    </source>
</evidence>
<evidence type="ECO:0000259" key="1">
    <source>
        <dbReference type="Pfam" id="PF07905"/>
    </source>
</evidence>
<dbReference type="RefSeq" id="WP_052737439.1">
    <property type="nucleotide sequence ID" value="NZ_CP011311.1"/>
</dbReference>
<dbReference type="Pfam" id="PF07905">
    <property type="entry name" value="PucR"/>
    <property type="match status" value="1"/>
</dbReference>
<organism evidence="3 4">
    <name type="scientific">Corynebacterium camporealensis</name>
    <dbReference type="NCBI Taxonomy" id="161896"/>
    <lineage>
        <taxon>Bacteria</taxon>
        <taxon>Bacillati</taxon>
        <taxon>Actinomycetota</taxon>
        <taxon>Actinomycetes</taxon>
        <taxon>Mycobacteriales</taxon>
        <taxon>Corynebacteriaceae</taxon>
        <taxon>Corynebacterium</taxon>
    </lineage>
</organism>
<reference evidence="3 4" key="1">
    <citation type="journal article" date="2015" name="Genome Announc.">
        <title>Complete Genome Sequence of Corynebacterium camporealensis DSM 44610, Isolated from the Milk of a Manchega Sheep with Subclinical Mastitis.</title>
        <authorList>
            <person name="Ruckert C."/>
            <person name="Albersmeier A."/>
            <person name="Winkler A."/>
            <person name="Tauch A."/>
        </authorList>
    </citation>
    <scope>NUCLEOTIDE SEQUENCE [LARGE SCALE GENOMIC DNA]</scope>
    <source>
        <strain evidence="3 4">DSM 44610</strain>
    </source>
</reference>
<dbReference type="KEGG" id="ccj:UL81_02735"/>
<sequence length="527" mass="58740">MEDWKTVGAAQQLVEDEIQLLSIDWLLAQRDLELRPLHIAGQEFHVAHPCELEDPTEFIGPGGVVLLTGLAFKDHPAGFTDYVRRLAKRGITGIGFGTGLYFDKPPRELIDAAKAHELTLFEVPLHIPFVSISAAAYKEQSRRRGARREEFIKDLGKLSDAASKGLRPLLRSVATTLDCRIYLADADSRIKAAVVSPTRDPLPEAITKEDRELVAEVMKRGFGSAFSDKGRTVLSVTVTTRGDYHEGLIASTEKSLDLYGRTLLKHAAGLCELLVQRPSELRFKQNGLNTLALGIQLGWTGDTDTFRDIIASASDATGKIRPALVKSDDVQARDRFHQKLDMRLEQAGRMFFSLNLDDCTQLVLFRGGRSMKELKELLSDLRHRQRIVVGGPVEWAELSQSLIGELERIAFRVKTGSIVGVESRAFNWLHDAADVPALRSRVQETWGKLHAYDESHDTYLRRTLEVLLQHGMHLGDAADILGVHRHTLRKRVSTLESVLEVDLGDPSVRAELLVLGMAIDRQRSTKS</sequence>
<dbReference type="PANTHER" id="PTHR33744">
    <property type="entry name" value="CARBOHYDRATE DIACID REGULATOR"/>
    <property type="match status" value="1"/>
</dbReference>
<dbReference type="AlphaFoldDB" id="A0A0F6QX82"/>
<keyword evidence="4" id="KW-1185">Reference proteome</keyword>
<dbReference type="Pfam" id="PF13556">
    <property type="entry name" value="HTH_30"/>
    <property type="match status" value="1"/>
</dbReference>
<dbReference type="EMBL" id="CP011311">
    <property type="protein sequence ID" value="AKE38528.1"/>
    <property type="molecule type" value="Genomic_DNA"/>
</dbReference>
<dbReference type="PATRIC" id="fig|161896.4.peg.538"/>
<dbReference type="InterPro" id="IPR025736">
    <property type="entry name" value="PucR_C-HTH_dom"/>
</dbReference>